<feature type="compositionally biased region" description="Basic and acidic residues" evidence="1">
    <location>
        <begin position="1"/>
        <end position="18"/>
    </location>
</feature>
<dbReference type="Proteomes" id="UP001364617">
    <property type="component" value="Unassembled WGS sequence"/>
</dbReference>
<dbReference type="AlphaFoldDB" id="A0AAN9HBU1"/>
<evidence type="ECO:0000313" key="3">
    <source>
        <dbReference type="Proteomes" id="UP001364617"/>
    </source>
</evidence>
<gene>
    <name evidence="2" type="ORF">R3I93_004659</name>
</gene>
<comment type="caution">
    <text evidence="2">The sequence shown here is derived from an EMBL/GenBank/DDBJ whole genome shotgun (WGS) entry which is preliminary data.</text>
</comment>
<sequence>MSSEHVLTEARKESEEQRQVPPPPIPKRVCLGRGKPRGRRGGRPKASATVAHNQIGNYLLTEDLPAASLDPQVEFGQI</sequence>
<feature type="compositionally biased region" description="Basic residues" evidence="1">
    <location>
        <begin position="34"/>
        <end position="43"/>
    </location>
</feature>
<evidence type="ECO:0000313" key="2">
    <source>
        <dbReference type="EMBL" id="KAK7172400.1"/>
    </source>
</evidence>
<dbReference type="EMBL" id="JAYKXH010000004">
    <property type="protein sequence ID" value="KAK7172400.1"/>
    <property type="molecule type" value="Genomic_DNA"/>
</dbReference>
<reference evidence="2 3" key="1">
    <citation type="submission" date="2024-02" db="EMBL/GenBank/DDBJ databases">
        <title>Chromosome-level genome assembly of the Eurasian Minnow (Phoxinus phoxinus).</title>
        <authorList>
            <person name="Oriowo T.O."/>
            <person name="Martin S."/>
            <person name="Stange M."/>
            <person name="Chrysostomakis Y."/>
            <person name="Brown T."/>
            <person name="Winkler S."/>
            <person name="Kukowka S."/>
            <person name="Myers E.W."/>
            <person name="Bohne A."/>
        </authorList>
    </citation>
    <scope>NUCLEOTIDE SEQUENCE [LARGE SCALE GENOMIC DNA]</scope>
    <source>
        <strain evidence="2">ZFMK-TIS-60720</strain>
        <tissue evidence="2">Whole Organism</tissue>
    </source>
</reference>
<keyword evidence="3" id="KW-1185">Reference proteome</keyword>
<evidence type="ECO:0000256" key="1">
    <source>
        <dbReference type="SAM" id="MobiDB-lite"/>
    </source>
</evidence>
<organism evidence="2 3">
    <name type="scientific">Phoxinus phoxinus</name>
    <name type="common">Eurasian minnow</name>
    <dbReference type="NCBI Taxonomy" id="58324"/>
    <lineage>
        <taxon>Eukaryota</taxon>
        <taxon>Metazoa</taxon>
        <taxon>Chordata</taxon>
        <taxon>Craniata</taxon>
        <taxon>Vertebrata</taxon>
        <taxon>Euteleostomi</taxon>
        <taxon>Actinopterygii</taxon>
        <taxon>Neopterygii</taxon>
        <taxon>Teleostei</taxon>
        <taxon>Ostariophysi</taxon>
        <taxon>Cypriniformes</taxon>
        <taxon>Leuciscidae</taxon>
        <taxon>Phoxininae</taxon>
        <taxon>Phoxinus</taxon>
    </lineage>
</organism>
<name>A0AAN9HBU1_9TELE</name>
<protein>
    <submittedName>
        <fullName evidence="2">Uncharacterized protein</fullName>
    </submittedName>
</protein>
<accession>A0AAN9HBU1</accession>
<proteinExistence type="predicted"/>
<feature type="region of interest" description="Disordered" evidence="1">
    <location>
        <begin position="1"/>
        <end position="47"/>
    </location>
</feature>